<comment type="caution">
    <text evidence="1">The sequence shown here is derived from an EMBL/GenBank/DDBJ whole genome shotgun (WGS) entry which is preliminary data.</text>
</comment>
<gene>
    <name evidence="1" type="ORF">QFC22_002520</name>
</gene>
<sequence length="199" mass="22772">MLAGLTPDTTTFAKEALLAELKMKPSDLSIDQDRKDMDWRLPLIKLMRDREAKELIEGLVESLKGGKISEKNLARAKEVVPWLNTRLVDALEQSKNRARHFSQRWTPLLFLSTDGSANLIKNNQGKTNFVDELVLRPPKCKGYSPWEWFYATVFDENESLALAYSDMKRSRGFLNLDAITANTLPEGKTPIMLRQLFEK</sequence>
<evidence type="ECO:0000313" key="2">
    <source>
        <dbReference type="Proteomes" id="UP001243375"/>
    </source>
</evidence>
<organism evidence="1 2">
    <name type="scientific">Naganishia vaughanmartiniae</name>
    <dbReference type="NCBI Taxonomy" id="1424756"/>
    <lineage>
        <taxon>Eukaryota</taxon>
        <taxon>Fungi</taxon>
        <taxon>Dikarya</taxon>
        <taxon>Basidiomycota</taxon>
        <taxon>Agaricomycotina</taxon>
        <taxon>Tremellomycetes</taxon>
        <taxon>Filobasidiales</taxon>
        <taxon>Filobasidiaceae</taxon>
        <taxon>Naganishia</taxon>
    </lineage>
</organism>
<accession>A0ACC2XAC4</accession>
<dbReference type="EMBL" id="JASBWU010000006">
    <property type="protein sequence ID" value="KAJ9120591.1"/>
    <property type="molecule type" value="Genomic_DNA"/>
</dbReference>
<reference evidence="1" key="1">
    <citation type="submission" date="2023-04" db="EMBL/GenBank/DDBJ databases">
        <title>Draft Genome sequencing of Naganishia species isolated from polar environments using Oxford Nanopore Technology.</title>
        <authorList>
            <person name="Leo P."/>
            <person name="Venkateswaran K."/>
        </authorList>
    </citation>
    <scope>NUCLEOTIDE SEQUENCE</scope>
    <source>
        <strain evidence="1">MNA-CCFEE 5425</strain>
    </source>
</reference>
<protein>
    <submittedName>
        <fullName evidence="1">Uncharacterized protein</fullName>
    </submittedName>
</protein>
<dbReference type="Proteomes" id="UP001243375">
    <property type="component" value="Unassembled WGS sequence"/>
</dbReference>
<keyword evidence="2" id="KW-1185">Reference proteome</keyword>
<proteinExistence type="predicted"/>
<evidence type="ECO:0000313" key="1">
    <source>
        <dbReference type="EMBL" id="KAJ9120591.1"/>
    </source>
</evidence>
<feature type="non-terminal residue" evidence="1">
    <location>
        <position position="199"/>
    </location>
</feature>
<name>A0ACC2XAC4_9TREE</name>